<dbReference type="Proteomes" id="UP001057375">
    <property type="component" value="Unassembled WGS sequence"/>
</dbReference>
<dbReference type="EMBL" id="BQXS01012608">
    <property type="protein sequence ID" value="GKT25713.1"/>
    <property type="molecule type" value="Genomic_DNA"/>
</dbReference>
<evidence type="ECO:0000313" key="2">
    <source>
        <dbReference type="Proteomes" id="UP001057375"/>
    </source>
</evidence>
<proteinExistence type="predicted"/>
<feature type="non-terminal residue" evidence="1">
    <location>
        <position position="749"/>
    </location>
</feature>
<keyword evidence="2" id="KW-1185">Reference proteome</keyword>
<gene>
    <name evidence="1" type="ORF">ADUPG1_013121</name>
</gene>
<evidence type="ECO:0000313" key="1">
    <source>
        <dbReference type="EMBL" id="GKT25713.1"/>
    </source>
</evidence>
<protein>
    <submittedName>
        <fullName evidence="1">Uncharacterized protein</fullName>
    </submittedName>
</protein>
<reference evidence="1" key="1">
    <citation type="submission" date="2022-03" db="EMBL/GenBank/DDBJ databases">
        <title>Draft genome sequence of Aduncisulcus paluster, a free-living microaerophilic Fornicata.</title>
        <authorList>
            <person name="Yuyama I."/>
            <person name="Kume K."/>
            <person name="Tamura T."/>
            <person name="Inagaki Y."/>
            <person name="Hashimoto T."/>
        </authorList>
    </citation>
    <scope>NUCLEOTIDE SEQUENCE</scope>
    <source>
        <strain evidence="1">NY0171</strain>
    </source>
</reference>
<sequence length="749" mass="81957">YGYYNSTITIDGVISLQMNFPELVRVGASVTSIMVIQLADDDGGLIISPLQSASSLDSIDPDSLVFTTVYNLFLGGVMNAYSLSSSRQAPTWLDSIIPLLDQFTSVPFDYRIPLSDVEGDVNLPVISCDKASVSSSTVYQFIDRVMFHCDGSGEAGSWMSIEVTLLSGQDEDSLSAVQTISIDLHVLDSLSETLECPSDFNFLKYKDPELNVYVYSFQGFLSTNSKTGVRVGGLVFNVSTLGTLNVGINLDSRLLHNLSDQFDQALIHGIDSSTYTEILSDSTNGTDYFELSLGSAYLLTAIQSFSSEITMSEDGESTSVSCDLSYFSTMDVLSPWGVSIAWCESFSKYEFYSESHSVKDFDIIPLLSPLPVPYLAQTVPGLIPIGRYVSLSLDASSDEYSILDQMNSISVHIYQDSEATNEILRLHIEFPFDGAFSEYGIVNSVADLYADQITRFRTGVSEIDDDLNVASYAIDNLPMTWFLIKRPGGTGYLLAIGFLKTGDVIVVTVAEDLDGNASEGFDEAWPFVQDGEDVELNIHLVLYPDSEDEMIIAGYVETENFTVIAQFIPKFLKLYQPPLFLANFRGCSTTLCDISSVCAGISPVSTCECRDGYLYDVSSSGCSLAIDDIIASTTYNKFSSLDPNALDNSTSLNYSFTDITSNYDLYSPLSYVPSEISSVILVLPPYSLQPIQSFKYSMIYIGEGSDILLGDPMMHSLLPETMFIYLCGNSSLELVADMSSVVHTSDSSS</sequence>
<feature type="non-terminal residue" evidence="1">
    <location>
        <position position="1"/>
    </location>
</feature>
<comment type="caution">
    <text evidence="1">The sequence shown here is derived from an EMBL/GenBank/DDBJ whole genome shotgun (WGS) entry which is preliminary data.</text>
</comment>
<organism evidence="1 2">
    <name type="scientific">Aduncisulcus paluster</name>
    <dbReference type="NCBI Taxonomy" id="2918883"/>
    <lineage>
        <taxon>Eukaryota</taxon>
        <taxon>Metamonada</taxon>
        <taxon>Carpediemonas-like organisms</taxon>
        <taxon>Aduncisulcus</taxon>
    </lineage>
</organism>
<accession>A0ABQ5K3T8</accession>
<name>A0ABQ5K3T8_9EUKA</name>